<evidence type="ECO:0000313" key="3">
    <source>
        <dbReference type="EMBL" id="GFQ06578.1"/>
    </source>
</evidence>
<evidence type="ECO:0000256" key="2">
    <source>
        <dbReference type="ARBA" id="ARBA00024341"/>
    </source>
</evidence>
<sequence length="103" mass="11705">SLSLSNFCKTLQARRALKALRGLVKLQALVRGYLVRKQATATLKCMESLMTAQVSARSKRLQSTLKDQKHFTIGKSAHEDKLIKSLNQVCIYHLHVKYFAILF</sequence>
<proteinExistence type="inferred from homology"/>
<dbReference type="PANTHER" id="PTHR32295:SF216">
    <property type="entry name" value="PROTEIN IQ-DOMAIN 3"/>
    <property type="match status" value="1"/>
</dbReference>
<dbReference type="EMBL" id="BMAC01001264">
    <property type="protein sequence ID" value="GFQ06578.1"/>
    <property type="molecule type" value="Genomic_DNA"/>
</dbReference>
<feature type="non-terminal residue" evidence="3">
    <location>
        <position position="1"/>
    </location>
</feature>
<dbReference type="PROSITE" id="PS50096">
    <property type="entry name" value="IQ"/>
    <property type="match status" value="1"/>
</dbReference>
<organism evidence="3 4">
    <name type="scientific">Phtheirospermum japonicum</name>
    <dbReference type="NCBI Taxonomy" id="374723"/>
    <lineage>
        <taxon>Eukaryota</taxon>
        <taxon>Viridiplantae</taxon>
        <taxon>Streptophyta</taxon>
        <taxon>Embryophyta</taxon>
        <taxon>Tracheophyta</taxon>
        <taxon>Spermatophyta</taxon>
        <taxon>Magnoliopsida</taxon>
        <taxon>eudicotyledons</taxon>
        <taxon>Gunneridae</taxon>
        <taxon>Pentapetalae</taxon>
        <taxon>asterids</taxon>
        <taxon>lamiids</taxon>
        <taxon>Lamiales</taxon>
        <taxon>Orobanchaceae</taxon>
        <taxon>Orobanchaceae incertae sedis</taxon>
        <taxon>Phtheirospermum</taxon>
    </lineage>
</organism>
<protein>
    <submittedName>
        <fullName evidence="3">Protein iq-domain 31</fullName>
    </submittedName>
</protein>
<dbReference type="PANTHER" id="PTHR32295">
    <property type="entry name" value="IQ-DOMAIN 5-RELATED"/>
    <property type="match status" value="1"/>
</dbReference>
<dbReference type="InterPro" id="IPR000048">
    <property type="entry name" value="IQ_motif_EF-hand-BS"/>
</dbReference>
<reference evidence="3" key="1">
    <citation type="submission" date="2020-07" db="EMBL/GenBank/DDBJ databases">
        <title>Ethylene signaling mediates host invasion by parasitic plants.</title>
        <authorList>
            <person name="Yoshida S."/>
        </authorList>
    </citation>
    <scope>NUCLEOTIDE SEQUENCE</scope>
    <source>
        <strain evidence="3">Okayama</strain>
    </source>
</reference>
<evidence type="ECO:0000256" key="1">
    <source>
        <dbReference type="ARBA" id="ARBA00022860"/>
    </source>
</evidence>
<name>A0A830D1S8_9LAMI</name>
<dbReference type="Proteomes" id="UP000653305">
    <property type="component" value="Unassembled WGS sequence"/>
</dbReference>
<keyword evidence="4" id="KW-1185">Reference proteome</keyword>
<dbReference type="Pfam" id="PF00612">
    <property type="entry name" value="IQ"/>
    <property type="match status" value="1"/>
</dbReference>
<dbReference type="GO" id="GO:0005516">
    <property type="term" value="F:calmodulin binding"/>
    <property type="evidence" value="ECO:0007669"/>
    <property type="project" value="UniProtKB-KW"/>
</dbReference>
<comment type="similarity">
    <text evidence="2">Belongs to the IQD family.</text>
</comment>
<accession>A0A830D1S8</accession>
<comment type="caution">
    <text evidence="3">The sequence shown here is derived from an EMBL/GenBank/DDBJ whole genome shotgun (WGS) entry which is preliminary data.</text>
</comment>
<keyword evidence="1" id="KW-0112">Calmodulin-binding</keyword>
<dbReference type="OrthoDB" id="776767at2759"/>
<evidence type="ECO:0000313" key="4">
    <source>
        <dbReference type="Proteomes" id="UP000653305"/>
    </source>
</evidence>
<gene>
    <name evidence="3" type="ORF">PHJA_002801800</name>
</gene>
<dbReference type="AlphaFoldDB" id="A0A830D1S8"/>